<dbReference type="EMBL" id="CP126660">
    <property type="protein sequence ID" value="WKA01331.1"/>
    <property type="molecule type" value="Genomic_DNA"/>
</dbReference>
<dbReference type="Proteomes" id="UP001227230">
    <property type="component" value="Chromosome 13"/>
</dbReference>
<gene>
    <name evidence="3" type="ORF">VitviT2T_019616</name>
</gene>
<keyword evidence="1" id="KW-0963">Cytoplasm</keyword>
<dbReference type="PANTHER" id="PTHR12746">
    <property type="entry name" value="NONSENSE-MEDIATED MRNA DECAY PROTEIN 3"/>
    <property type="match status" value="1"/>
</dbReference>
<organism evidence="3 4">
    <name type="scientific">Vitis vinifera</name>
    <name type="common">Grape</name>
    <dbReference type="NCBI Taxonomy" id="29760"/>
    <lineage>
        <taxon>Eukaryota</taxon>
        <taxon>Viridiplantae</taxon>
        <taxon>Streptophyta</taxon>
        <taxon>Embryophyta</taxon>
        <taxon>Tracheophyta</taxon>
        <taxon>Spermatophyta</taxon>
        <taxon>Magnoliopsida</taxon>
        <taxon>eudicotyledons</taxon>
        <taxon>Gunneridae</taxon>
        <taxon>Pentapetalae</taxon>
        <taxon>rosids</taxon>
        <taxon>Vitales</taxon>
        <taxon>Vitaceae</taxon>
        <taxon>Viteae</taxon>
        <taxon>Vitis</taxon>
    </lineage>
</organism>
<proteinExistence type="inferred from homology"/>
<keyword evidence="1" id="KW-0539">Nucleus</keyword>
<reference evidence="3 4" key="1">
    <citation type="journal article" date="2023" name="Hortic Res">
        <title>The complete reference genome for grapevine (Vitis vinifera L.) genetics and breeding.</title>
        <authorList>
            <person name="Shi X."/>
            <person name="Cao S."/>
            <person name="Wang X."/>
            <person name="Huang S."/>
            <person name="Wang Y."/>
            <person name="Liu Z."/>
            <person name="Liu W."/>
            <person name="Leng X."/>
            <person name="Peng Y."/>
            <person name="Wang N."/>
            <person name="Wang Y."/>
            <person name="Ma Z."/>
            <person name="Xu X."/>
            <person name="Zhang F."/>
            <person name="Xue H."/>
            <person name="Zhong H."/>
            <person name="Wang Y."/>
            <person name="Zhang K."/>
            <person name="Velt A."/>
            <person name="Avia K."/>
            <person name="Holtgrawe D."/>
            <person name="Grimplet J."/>
            <person name="Matus J.T."/>
            <person name="Ware D."/>
            <person name="Wu X."/>
            <person name="Wang H."/>
            <person name="Liu C."/>
            <person name="Fang Y."/>
            <person name="Rustenholz C."/>
            <person name="Cheng Z."/>
            <person name="Xiao H."/>
            <person name="Zhou Y."/>
        </authorList>
    </citation>
    <scope>NUCLEOTIDE SEQUENCE [LARGE SCALE GENOMIC DNA]</scope>
    <source>
        <strain evidence="4">cv. Pinot noir / PN40024</strain>
        <tissue evidence="3">Leaf</tissue>
    </source>
</reference>
<comment type="subcellular location">
    <subcellularLocation>
        <location evidence="1">Cytoplasm</location>
    </subcellularLocation>
    <subcellularLocation>
        <location evidence="1">Nucleus</location>
    </subcellularLocation>
</comment>
<evidence type="ECO:0000259" key="2">
    <source>
        <dbReference type="Pfam" id="PF04981"/>
    </source>
</evidence>
<keyword evidence="1" id="KW-0653">Protein transport</keyword>
<dbReference type="PANTHER" id="PTHR12746:SF2">
    <property type="entry name" value="60S RIBOSOMAL EXPORT PROTEIN NMD3"/>
    <property type="match status" value="1"/>
</dbReference>
<comment type="function">
    <text evidence="1">Acts as an adapter for the XPO1/CRM1-mediated export of the 60S ribosomal subunit.</text>
</comment>
<dbReference type="InterPro" id="IPR007064">
    <property type="entry name" value="Nmd3_N"/>
</dbReference>
<dbReference type="Pfam" id="PF04981">
    <property type="entry name" value="NMD3"/>
    <property type="match status" value="1"/>
</dbReference>
<feature type="domain" description="Nmd3 N-terminal" evidence="2">
    <location>
        <begin position="19"/>
        <end position="112"/>
    </location>
</feature>
<protein>
    <recommendedName>
        <fullName evidence="1">60S ribosomal export protein NMD3</fullName>
    </recommendedName>
</protein>
<keyword evidence="4" id="KW-1185">Reference proteome</keyword>
<accession>A0ABY9D3Y1</accession>
<keyword evidence="1" id="KW-0813">Transport</keyword>
<comment type="similarity">
    <text evidence="1">Belongs to the NMD3 family.</text>
</comment>
<dbReference type="InterPro" id="IPR039768">
    <property type="entry name" value="Nmd3"/>
</dbReference>
<sequence length="114" mass="13241">MAQESSMFRVHQTIRRVLCCKCGIPIVPNVANMCIKCLSSEVDITEGLQRQATLLHCPECDRYLQPPKAWIQTHLELIQLLTLCLMMLKNLNKVRLIHVEFIWTEPHSKRIRSS</sequence>
<evidence type="ECO:0000313" key="3">
    <source>
        <dbReference type="EMBL" id="WKA01331.1"/>
    </source>
</evidence>
<evidence type="ECO:0000313" key="4">
    <source>
        <dbReference type="Proteomes" id="UP001227230"/>
    </source>
</evidence>
<evidence type="ECO:0000256" key="1">
    <source>
        <dbReference type="RuleBase" id="RU364108"/>
    </source>
</evidence>
<name>A0ABY9D3Y1_VITVI</name>